<sequence>MTPADGIPADGTPVDGSQVDGMPGFAHRYAEVNGTRLHYVIGGEGPVVVLLHGWPFTWREWRPTMPLLAEAGFTVVAPDLRGIGDSAKPATGYTKREVAEDLHQLGLGSVRVVGADIGAMVAHAWAAAYPQEVRRLVLAESVLPGYGLEEAMNPATGGYWHFGFHMQVDLAEQLTEGKEAAYLERMWALMAPGGVPDAEEQLRAYRAPGGMRGGFQHYATLLEDGAAIRAAPPLPMPVLVLNGEHGLPQEPLLAGARRAALDVRADVVPGSAHCLGAGNPRRLATRLAEFFA</sequence>
<reference evidence="4" key="1">
    <citation type="journal article" date="2014" name="Int. J. Syst. Evol. Microbiol.">
        <title>Complete genome sequence of Corynebacterium casei LMG S-19264T (=DSM 44701T), isolated from a smear-ripened cheese.</title>
        <authorList>
            <consortium name="US DOE Joint Genome Institute (JGI-PGF)"/>
            <person name="Walter F."/>
            <person name="Albersmeier A."/>
            <person name="Kalinowski J."/>
            <person name="Ruckert C."/>
        </authorList>
    </citation>
    <scope>NUCLEOTIDE SEQUENCE</scope>
    <source>
        <strain evidence="4">JCM 3313</strain>
    </source>
</reference>
<dbReference type="PRINTS" id="PR00412">
    <property type="entry name" value="EPOXHYDRLASE"/>
</dbReference>
<accession>A0A918AJA1</accession>
<comment type="caution">
    <text evidence="4">The sequence shown here is derived from an EMBL/GenBank/DDBJ whole genome shotgun (WGS) entry which is preliminary data.</text>
</comment>
<dbReference type="Pfam" id="PF00561">
    <property type="entry name" value="Abhydrolase_1"/>
    <property type="match status" value="1"/>
</dbReference>
<name>A0A918AJA1_9PSEU</name>
<evidence type="ECO:0000256" key="1">
    <source>
        <dbReference type="ARBA" id="ARBA00022801"/>
    </source>
</evidence>
<keyword evidence="5" id="KW-1185">Reference proteome</keyword>
<organism evidence="4 5">
    <name type="scientific">Saccharothrix coeruleofusca</name>
    <dbReference type="NCBI Taxonomy" id="33919"/>
    <lineage>
        <taxon>Bacteria</taxon>
        <taxon>Bacillati</taxon>
        <taxon>Actinomycetota</taxon>
        <taxon>Actinomycetes</taxon>
        <taxon>Pseudonocardiales</taxon>
        <taxon>Pseudonocardiaceae</taxon>
        <taxon>Saccharothrix</taxon>
    </lineage>
</organism>
<evidence type="ECO:0000313" key="5">
    <source>
        <dbReference type="Proteomes" id="UP000639606"/>
    </source>
</evidence>
<proteinExistence type="predicted"/>
<dbReference type="EMBL" id="BMRG01000003">
    <property type="protein sequence ID" value="GGP47358.1"/>
    <property type="molecule type" value="Genomic_DNA"/>
</dbReference>
<dbReference type="GO" id="GO:0016787">
    <property type="term" value="F:hydrolase activity"/>
    <property type="evidence" value="ECO:0007669"/>
    <property type="project" value="UniProtKB-KW"/>
</dbReference>
<dbReference type="InterPro" id="IPR029058">
    <property type="entry name" value="AB_hydrolase_fold"/>
</dbReference>
<dbReference type="SUPFAM" id="SSF53474">
    <property type="entry name" value="alpha/beta-Hydrolases"/>
    <property type="match status" value="1"/>
</dbReference>
<feature type="domain" description="AB hydrolase-1" evidence="3">
    <location>
        <begin position="46"/>
        <end position="154"/>
    </location>
</feature>
<evidence type="ECO:0000259" key="3">
    <source>
        <dbReference type="Pfam" id="PF00561"/>
    </source>
</evidence>
<dbReference type="Proteomes" id="UP000639606">
    <property type="component" value="Unassembled WGS sequence"/>
</dbReference>
<keyword evidence="1 4" id="KW-0378">Hydrolase</keyword>
<reference evidence="4" key="2">
    <citation type="submission" date="2020-09" db="EMBL/GenBank/DDBJ databases">
        <authorList>
            <person name="Sun Q."/>
            <person name="Ohkuma M."/>
        </authorList>
    </citation>
    <scope>NUCLEOTIDE SEQUENCE</scope>
    <source>
        <strain evidence="4">JCM 3313</strain>
    </source>
</reference>
<feature type="region of interest" description="Disordered" evidence="2">
    <location>
        <begin position="1"/>
        <end position="20"/>
    </location>
</feature>
<dbReference type="InterPro" id="IPR000073">
    <property type="entry name" value="AB_hydrolase_1"/>
</dbReference>
<dbReference type="AlphaFoldDB" id="A0A918AJA1"/>
<dbReference type="Gene3D" id="3.40.50.1820">
    <property type="entry name" value="alpha/beta hydrolase"/>
    <property type="match status" value="1"/>
</dbReference>
<gene>
    <name evidence="4" type="ORF">GCM10010185_18930</name>
</gene>
<evidence type="ECO:0000313" key="4">
    <source>
        <dbReference type="EMBL" id="GGP47358.1"/>
    </source>
</evidence>
<protein>
    <submittedName>
        <fullName evidence="4">Epoxide hydrolase</fullName>
    </submittedName>
</protein>
<evidence type="ECO:0000256" key="2">
    <source>
        <dbReference type="SAM" id="MobiDB-lite"/>
    </source>
</evidence>
<dbReference type="PANTHER" id="PTHR43329">
    <property type="entry name" value="EPOXIDE HYDROLASE"/>
    <property type="match status" value="1"/>
</dbReference>
<dbReference type="InterPro" id="IPR000639">
    <property type="entry name" value="Epox_hydrolase-like"/>
</dbReference>